<dbReference type="InterPro" id="IPR041454">
    <property type="entry name" value="BsuBI/PstI_N"/>
</dbReference>
<dbReference type="RefSeq" id="WP_126692952.1">
    <property type="nucleotide sequence ID" value="NZ_RXOF01000004.1"/>
</dbReference>
<dbReference type="InterPro" id="IPR041963">
    <property type="entry name" value="BsuBI/PstI_C_sf"/>
</dbReference>
<feature type="domain" description="BsuBI/PstI restriction endonuclease" evidence="1">
    <location>
        <begin position="167"/>
        <end position="316"/>
    </location>
</feature>
<proteinExistence type="predicted"/>
<dbReference type="Pfam" id="PF17728">
    <property type="entry name" value="BsuBI_PstI_RE_N"/>
    <property type="match status" value="1"/>
</dbReference>
<dbReference type="AlphaFoldDB" id="A0A431U4M3"/>
<dbReference type="GO" id="GO:0000287">
    <property type="term" value="F:magnesium ion binding"/>
    <property type="evidence" value="ECO:0007669"/>
    <property type="project" value="InterPro"/>
</dbReference>
<gene>
    <name evidence="3" type="ORF">EJV47_09745</name>
</gene>
<keyword evidence="3" id="KW-0540">Nuclease</keyword>
<evidence type="ECO:0000313" key="3">
    <source>
        <dbReference type="EMBL" id="RTQ50887.1"/>
    </source>
</evidence>
<evidence type="ECO:0000259" key="2">
    <source>
        <dbReference type="Pfam" id="PF17728"/>
    </source>
</evidence>
<dbReference type="EMBL" id="RXOF01000004">
    <property type="protein sequence ID" value="RTQ50887.1"/>
    <property type="molecule type" value="Genomic_DNA"/>
</dbReference>
<dbReference type="GO" id="GO:0003677">
    <property type="term" value="F:DNA binding"/>
    <property type="evidence" value="ECO:0007669"/>
    <property type="project" value="InterPro"/>
</dbReference>
<dbReference type="GO" id="GO:0009307">
    <property type="term" value="P:DNA restriction-modification system"/>
    <property type="evidence" value="ECO:0007669"/>
    <property type="project" value="InterPro"/>
</dbReference>
<evidence type="ECO:0000259" key="1">
    <source>
        <dbReference type="Pfam" id="PF06616"/>
    </source>
</evidence>
<comment type="caution">
    <text evidence="3">The sequence shown here is derived from an EMBL/GenBank/DDBJ whole genome shotgun (WGS) entry which is preliminary data.</text>
</comment>
<sequence>MNKKEQAQAILKALGLPKAQQNDRSALILLALAGVTEEADWADSRALSMGVVGRGESGKYPGIMRFINEYLAPVYDIRYEQNSREAFRKETLRQFIRAGVIDVNPESGGLSTNSQDFHYRLTAAVLPVLRAYGQPQWEDAVRDFVATQGSLLELYAGKRKSSLVLATLPDGMVLELSAGKHNELEKAILEQFRAEFARESQVVYVGDTAKKDLYKSEELLERLRLNCDTHDKIPDVVLYDEKQHWLFLIEAVTTHGPISPERLFQLKTWSAECDAGKIFVTAFLNQEAFRKYAAQIAWDTEVWIADAPPHLIHFNGDRFMGPRPETA</sequence>
<reference evidence="3 4" key="1">
    <citation type="submission" date="2018-12" db="EMBL/GenBank/DDBJ databases">
        <title>Hymenobacter gummosus sp. nov., isolated from a spring.</title>
        <authorList>
            <person name="Nie L."/>
        </authorList>
    </citation>
    <scope>NUCLEOTIDE SEQUENCE [LARGE SCALE GENOMIC DNA]</scope>
    <source>
        <strain evidence="3 4">KCTC 52166</strain>
    </source>
</reference>
<keyword evidence="4" id="KW-1185">Reference proteome</keyword>
<feature type="domain" description="BsuBI/PstI restriction endonuclease HTH" evidence="2">
    <location>
        <begin position="2"/>
        <end position="152"/>
    </location>
</feature>
<keyword evidence="3" id="KW-0378">Hydrolase</keyword>
<dbReference type="Gene3D" id="3.40.1350.80">
    <property type="match status" value="1"/>
</dbReference>
<evidence type="ECO:0000313" key="4">
    <source>
        <dbReference type="Proteomes" id="UP000282184"/>
    </source>
</evidence>
<dbReference type="Gene3D" id="1.10.10.1820">
    <property type="entry name" value="BsuBI/PstI restriction endonuclease-like"/>
    <property type="match status" value="1"/>
</dbReference>
<keyword evidence="3" id="KW-0255">Endonuclease</keyword>
<protein>
    <submittedName>
        <fullName evidence="3">Restriction endonuclease</fullName>
    </submittedName>
</protein>
<dbReference type="OrthoDB" id="9798907at2"/>
<organism evidence="3 4">
    <name type="scientific">Hymenobacter gummosus</name>
    <dbReference type="NCBI Taxonomy" id="1776032"/>
    <lineage>
        <taxon>Bacteria</taxon>
        <taxon>Pseudomonadati</taxon>
        <taxon>Bacteroidota</taxon>
        <taxon>Cytophagia</taxon>
        <taxon>Cytophagales</taxon>
        <taxon>Hymenobacteraceae</taxon>
        <taxon>Hymenobacter</taxon>
    </lineage>
</organism>
<name>A0A431U4M3_9BACT</name>
<dbReference type="Pfam" id="PF06616">
    <property type="entry name" value="BsuBI_PstI_RE"/>
    <property type="match status" value="1"/>
</dbReference>
<accession>A0A431U4M3</accession>
<dbReference type="InterPro" id="IPR041962">
    <property type="entry name" value="BsuBI/PstI_N_sf"/>
</dbReference>
<dbReference type="GO" id="GO:0009036">
    <property type="term" value="F:type II site-specific deoxyribonuclease activity"/>
    <property type="evidence" value="ECO:0007669"/>
    <property type="project" value="InterPro"/>
</dbReference>
<dbReference type="InterPro" id="IPR009528">
    <property type="entry name" value="Restrct_endonuc_II_BsuBI_C"/>
</dbReference>
<dbReference type="Proteomes" id="UP000282184">
    <property type="component" value="Unassembled WGS sequence"/>
</dbReference>